<comment type="similarity">
    <text evidence="2">Belongs to the EBP2 family.</text>
</comment>
<feature type="compositionally biased region" description="Acidic residues" evidence="6">
    <location>
        <begin position="119"/>
        <end position="157"/>
    </location>
</feature>
<dbReference type="RefSeq" id="XP_025601272.1">
    <property type="nucleotide sequence ID" value="XM_025744539.1"/>
</dbReference>
<evidence type="ECO:0000256" key="4">
    <source>
        <dbReference type="ARBA" id="ARBA00023054"/>
    </source>
</evidence>
<dbReference type="InterPro" id="IPR008610">
    <property type="entry name" value="Ebp2"/>
</dbReference>
<protein>
    <submittedName>
        <fullName evidence="7">Ebp2-domain-containing protein</fullName>
    </submittedName>
</protein>
<dbReference type="GO" id="GO:0005730">
    <property type="term" value="C:nucleolus"/>
    <property type="evidence" value="ECO:0007669"/>
    <property type="project" value="UniProtKB-SubCell"/>
</dbReference>
<dbReference type="GO" id="GO:0034399">
    <property type="term" value="C:nuclear periphery"/>
    <property type="evidence" value="ECO:0007669"/>
    <property type="project" value="TreeGrafter"/>
</dbReference>
<dbReference type="AlphaFoldDB" id="A0A316ZL01"/>
<dbReference type="STRING" id="58919.A0A316ZL01"/>
<keyword evidence="8" id="KW-1185">Reference proteome</keyword>
<comment type="subcellular location">
    <subcellularLocation>
        <location evidence="1">Nucleus</location>
        <location evidence="1">Nucleolus</location>
    </subcellularLocation>
</comment>
<dbReference type="OrthoDB" id="443772at2759"/>
<feature type="compositionally biased region" description="Acidic residues" evidence="6">
    <location>
        <begin position="39"/>
        <end position="52"/>
    </location>
</feature>
<feature type="compositionally biased region" description="Basic and acidic residues" evidence="6">
    <location>
        <begin position="378"/>
        <end position="394"/>
    </location>
</feature>
<evidence type="ECO:0000256" key="1">
    <source>
        <dbReference type="ARBA" id="ARBA00004604"/>
    </source>
</evidence>
<organism evidence="7 8">
    <name type="scientific">Tilletiopsis washingtonensis</name>
    <dbReference type="NCBI Taxonomy" id="58919"/>
    <lineage>
        <taxon>Eukaryota</taxon>
        <taxon>Fungi</taxon>
        <taxon>Dikarya</taxon>
        <taxon>Basidiomycota</taxon>
        <taxon>Ustilaginomycotina</taxon>
        <taxon>Exobasidiomycetes</taxon>
        <taxon>Entylomatales</taxon>
        <taxon>Entylomatales incertae sedis</taxon>
        <taxon>Tilletiopsis</taxon>
    </lineage>
</organism>
<evidence type="ECO:0000313" key="7">
    <source>
        <dbReference type="EMBL" id="PWO00994.1"/>
    </source>
</evidence>
<dbReference type="GeneID" id="37272083"/>
<dbReference type="EMBL" id="KZ819284">
    <property type="protein sequence ID" value="PWO00994.1"/>
    <property type="molecule type" value="Genomic_DNA"/>
</dbReference>
<accession>A0A316ZL01</accession>
<dbReference type="GO" id="GO:0042273">
    <property type="term" value="P:ribosomal large subunit biogenesis"/>
    <property type="evidence" value="ECO:0007669"/>
    <property type="project" value="TreeGrafter"/>
</dbReference>
<dbReference type="GO" id="GO:0030687">
    <property type="term" value="C:preribosome, large subunit precursor"/>
    <property type="evidence" value="ECO:0007669"/>
    <property type="project" value="TreeGrafter"/>
</dbReference>
<feature type="compositionally biased region" description="Acidic residues" evidence="6">
    <location>
        <begin position="67"/>
        <end position="78"/>
    </location>
</feature>
<feature type="region of interest" description="Disordered" evidence="6">
    <location>
        <begin position="378"/>
        <end position="519"/>
    </location>
</feature>
<feature type="compositionally biased region" description="Basic residues" evidence="6">
    <location>
        <begin position="438"/>
        <end position="449"/>
    </location>
</feature>
<evidence type="ECO:0000256" key="5">
    <source>
        <dbReference type="ARBA" id="ARBA00023242"/>
    </source>
</evidence>
<evidence type="ECO:0000313" key="8">
    <source>
        <dbReference type="Proteomes" id="UP000245946"/>
    </source>
</evidence>
<sequence length="519" mass="56054">MPRTTQLARKAAKPAARKAAPAPVPAKKAKAPKAAPVPEPEDDDEDDDEELLLAERDSDNEQSASDSDSDSDDDDDGVSPEGLEALMRALGDDGLDEEDQARLALLREELEAGAGASGSDEEAEQEDEEEEEDEDGEMEGEELESEEEEDAEAEETELPAPLVQPPKSKIKGDTLAASLARSGLIPEPQSDLEEEEDEEEEASDEDAEEDDEEDADENGAGPASGKKRHPRPSELRPKINNVDAMLRIRAELALDGGSAGSKGKNYLPWIEHMATTYGRSIQEEMGDEPGAADDDLKRELAFYKQALDTAVRGRTLCAQAGVPFARPNDFYAEQVKSDEHMERVRQRLLDESAGIKASEEAKRQRELKKFGKKVQVEKTLERQKSKKDLQERVKGLKRKHQGGLEADDGGDDGFDVRVEQALAGDDGPSRRGAPAGRGRGRGGRAKMPRTARDDKFGFGGSKRYAKEPQNGLHDDSAGRGRGRGRGRGGARGGRGGGRGGSSRGGGAKRPGKDKRTGRA</sequence>
<evidence type="ECO:0000256" key="2">
    <source>
        <dbReference type="ARBA" id="ARBA00007336"/>
    </source>
</evidence>
<keyword evidence="4" id="KW-0175">Coiled coil</keyword>
<name>A0A316ZL01_9BASI</name>
<gene>
    <name evidence="7" type="ORF">FA09DRAFT_342317</name>
</gene>
<reference evidence="7 8" key="1">
    <citation type="journal article" date="2018" name="Mol. Biol. Evol.">
        <title>Broad Genomic Sampling Reveals a Smut Pathogenic Ancestry of the Fungal Clade Ustilaginomycotina.</title>
        <authorList>
            <person name="Kijpornyongpan T."/>
            <person name="Mondo S.J."/>
            <person name="Barry K."/>
            <person name="Sandor L."/>
            <person name="Lee J."/>
            <person name="Lipzen A."/>
            <person name="Pangilinan J."/>
            <person name="LaButti K."/>
            <person name="Hainaut M."/>
            <person name="Henrissat B."/>
            <person name="Grigoriev I.V."/>
            <person name="Spatafora J.W."/>
            <person name="Aime M.C."/>
        </authorList>
    </citation>
    <scope>NUCLEOTIDE SEQUENCE [LARGE SCALE GENOMIC DNA]</scope>
    <source>
        <strain evidence="7 8">MCA 4186</strain>
    </source>
</reference>
<dbReference type="PANTHER" id="PTHR13028:SF0">
    <property type="entry name" value="RRNA-PROCESSING PROTEIN EBP2-RELATED"/>
    <property type="match status" value="1"/>
</dbReference>
<feature type="compositionally biased region" description="Acidic residues" evidence="6">
    <location>
        <begin position="190"/>
        <end position="217"/>
    </location>
</feature>
<evidence type="ECO:0000256" key="6">
    <source>
        <dbReference type="SAM" id="MobiDB-lite"/>
    </source>
</evidence>
<keyword evidence="3" id="KW-0690">Ribosome biogenesis</keyword>
<evidence type="ECO:0000256" key="3">
    <source>
        <dbReference type="ARBA" id="ARBA00022517"/>
    </source>
</evidence>
<proteinExistence type="inferred from homology"/>
<keyword evidence="5" id="KW-0539">Nucleus</keyword>
<dbReference type="PANTHER" id="PTHR13028">
    <property type="entry name" value="RRNA PROCESSING PROTEIN EBNA1-BINDING PROTEIN-RELATED"/>
    <property type="match status" value="1"/>
</dbReference>
<feature type="region of interest" description="Disordered" evidence="6">
    <location>
        <begin position="1"/>
        <end position="240"/>
    </location>
</feature>
<dbReference type="GO" id="GO:0006364">
    <property type="term" value="P:rRNA processing"/>
    <property type="evidence" value="ECO:0007669"/>
    <property type="project" value="TreeGrafter"/>
</dbReference>
<dbReference type="Proteomes" id="UP000245946">
    <property type="component" value="Unassembled WGS sequence"/>
</dbReference>
<feature type="compositionally biased region" description="Gly residues" evidence="6">
    <location>
        <begin position="489"/>
        <end position="508"/>
    </location>
</feature>
<dbReference type="Pfam" id="PF05890">
    <property type="entry name" value="Ebp2"/>
    <property type="match status" value="1"/>
</dbReference>